<proteinExistence type="predicted"/>
<dbReference type="Proteomes" id="UP000051260">
    <property type="component" value="Unassembled WGS sequence"/>
</dbReference>
<dbReference type="EMBL" id="CYUD01000002">
    <property type="protein sequence ID" value="CUJ87808.1"/>
    <property type="molecule type" value="Genomic_DNA"/>
</dbReference>
<evidence type="ECO:0000313" key="1">
    <source>
        <dbReference type="EMBL" id="CUJ87808.1"/>
    </source>
</evidence>
<reference evidence="2" key="1">
    <citation type="submission" date="2015-09" db="EMBL/GenBank/DDBJ databases">
        <authorList>
            <person name="Rodrigo-Torres L."/>
            <person name="Arahal D.R."/>
        </authorList>
    </citation>
    <scope>NUCLEOTIDE SEQUENCE [LARGE SCALE GENOMIC DNA]</scope>
    <source>
        <strain evidence="2">CECT 5091</strain>
    </source>
</reference>
<gene>
    <name evidence="1" type="ORF">RUE5091_00595</name>
</gene>
<evidence type="ECO:0008006" key="3">
    <source>
        <dbReference type="Google" id="ProtNLM"/>
    </source>
</evidence>
<name>A0A0P1I3E2_9RHOB</name>
<keyword evidence="2" id="KW-1185">Reference proteome</keyword>
<sequence>MIEAVKNAREASTDSIISHEGFLKTISTRDHIEWLAEKFGRTNVKVILYLRRIDQWVEASISQRSKGVEPYSDEMVRRAARNRLESYEKIEQNLEVWEEIFGSQSIVVRPFERKSFVGGDVISDFAHALDLPELSRLFEQKRKNFRTRNLSPNVESVRLWPQFLSYPVSKRTELEKKIVYLLSSQQLLERLGPPRASFLSFEARTSLVQRVSGMYGRLAEKYLGQEKFFVDEGPQEGDFPEFTPADEKRTFEIMYDFLVESFRAEGIDAKVLLSERMKSGISDTKPERPLAT</sequence>
<dbReference type="AlphaFoldDB" id="A0A0P1I3E2"/>
<protein>
    <recommendedName>
        <fullName evidence="3">Sulfotransferase domain-containing protein</fullName>
    </recommendedName>
</protein>
<evidence type="ECO:0000313" key="2">
    <source>
        <dbReference type="Proteomes" id="UP000051260"/>
    </source>
</evidence>
<accession>A0A0P1I3E2</accession>
<organism evidence="1 2">
    <name type="scientific">Ruegeria denitrificans</name>
    <dbReference type="NCBI Taxonomy" id="1715692"/>
    <lineage>
        <taxon>Bacteria</taxon>
        <taxon>Pseudomonadati</taxon>
        <taxon>Pseudomonadota</taxon>
        <taxon>Alphaproteobacteria</taxon>
        <taxon>Rhodobacterales</taxon>
        <taxon>Roseobacteraceae</taxon>
        <taxon>Ruegeria</taxon>
    </lineage>
</organism>